<comment type="caution">
    <text evidence="1">The sequence shown here is derived from an EMBL/GenBank/DDBJ whole genome shotgun (WGS) entry which is preliminary data.</text>
</comment>
<accession>A0ACC2UA81</accession>
<organism evidence="1 2">
    <name type="scientific">Entomophthora muscae</name>
    <dbReference type="NCBI Taxonomy" id="34485"/>
    <lineage>
        <taxon>Eukaryota</taxon>
        <taxon>Fungi</taxon>
        <taxon>Fungi incertae sedis</taxon>
        <taxon>Zoopagomycota</taxon>
        <taxon>Entomophthoromycotina</taxon>
        <taxon>Entomophthoromycetes</taxon>
        <taxon>Entomophthorales</taxon>
        <taxon>Entomophthoraceae</taxon>
        <taxon>Entomophthora</taxon>
    </lineage>
</organism>
<gene>
    <name evidence="1" type="ORF">DSO57_1033688</name>
</gene>
<dbReference type="EMBL" id="QTSX02000979">
    <property type="protein sequence ID" value="KAJ9083551.1"/>
    <property type="molecule type" value="Genomic_DNA"/>
</dbReference>
<keyword evidence="2" id="KW-1185">Reference proteome</keyword>
<evidence type="ECO:0000313" key="2">
    <source>
        <dbReference type="Proteomes" id="UP001165960"/>
    </source>
</evidence>
<name>A0ACC2UA81_9FUNG</name>
<proteinExistence type="predicted"/>
<sequence>MALSVTPVGHCTNIANCYRVIIEANIKELHPSPPGIEHGNVKLLEIMVDIITLMDPDTRYNSQVKPNTDASSALINTKAL</sequence>
<dbReference type="Proteomes" id="UP001165960">
    <property type="component" value="Unassembled WGS sequence"/>
</dbReference>
<reference evidence="1" key="1">
    <citation type="submission" date="2022-04" db="EMBL/GenBank/DDBJ databases">
        <title>Genome of the entomopathogenic fungus Entomophthora muscae.</title>
        <authorList>
            <person name="Elya C."/>
            <person name="Lovett B.R."/>
            <person name="Lee E."/>
            <person name="Macias A.M."/>
            <person name="Hajek A.E."/>
            <person name="De Bivort B.L."/>
            <person name="Kasson M.T."/>
            <person name="De Fine Licht H.H."/>
            <person name="Stajich J.E."/>
        </authorList>
    </citation>
    <scope>NUCLEOTIDE SEQUENCE</scope>
    <source>
        <strain evidence="1">Berkeley</strain>
    </source>
</reference>
<evidence type="ECO:0000313" key="1">
    <source>
        <dbReference type="EMBL" id="KAJ9083551.1"/>
    </source>
</evidence>
<protein>
    <submittedName>
        <fullName evidence="1">Uncharacterized protein</fullName>
    </submittedName>
</protein>